<feature type="region of interest" description="Disordered" evidence="5">
    <location>
        <begin position="1"/>
        <end position="23"/>
    </location>
</feature>
<keyword evidence="3" id="KW-0378">Hydrolase</keyword>
<gene>
    <name evidence="8" type="ORF">C7445_104245</name>
</gene>
<comment type="caution">
    <text evidence="8">The sequence shown here is derived from an EMBL/GenBank/DDBJ whole genome shotgun (WGS) entry which is preliminary data.</text>
</comment>
<name>A0A4R8LRL6_9BACL</name>
<dbReference type="PANTHER" id="PTHR11757">
    <property type="entry name" value="PROTEASE FAMILY S9A OLIGOPEPTIDASE"/>
    <property type="match status" value="1"/>
</dbReference>
<dbReference type="Gene3D" id="2.130.10.120">
    <property type="entry name" value="Prolyl oligopeptidase, N-terminal domain"/>
    <property type="match status" value="1"/>
</dbReference>
<evidence type="ECO:0000256" key="3">
    <source>
        <dbReference type="ARBA" id="ARBA00022801"/>
    </source>
</evidence>
<protein>
    <submittedName>
        <fullName evidence="8">Oligopeptidase B</fullName>
    </submittedName>
</protein>
<dbReference type="InterPro" id="IPR002470">
    <property type="entry name" value="Peptidase_S9A"/>
</dbReference>
<dbReference type="SUPFAM" id="SSF50993">
    <property type="entry name" value="Peptidase/esterase 'gauge' domain"/>
    <property type="match status" value="1"/>
</dbReference>
<dbReference type="PANTHER" id="PTHR11757:SF19">
    <property type="entry name" value="PROLYL ENDOPEPTIDASE-LIKE"/>
    <property type="match status" value="1"/>
</dbReference>
<accession>A0A4R8LRL6</accession>
<evidence type="ECO:0000256" key="1">
    <source>
        <dbReference type="ARBA" id="ARBA00005228"/>
    </source>
</evidence>
<dbReference type="PRINTS" id="PR00862">
    <property type="entry name" value="PROLIGOPTASE"/>
</dbReference>
<reference evidence="8 9" key="1">
    <citation type="submission" date="2019-03" db="EMBL/GenBank/DDBJ databases">
        <title>Genomic Encyclopedia of Type Strains, Phase IV (KMG-IV): sequencing the most valuable type-strain genomes for metagenomic binning, comparative biology and taxonomic classification.</title>
        <authorList>
            <person name="Goeker M."/>
        </authorList>
    </citation>
    <scope>NUCLEOTIDE SEQUENCE [LARGE SCALE GENOMIC DNA]</scope>
    <source>
        <strain evidence="8 9">DSM 17974</strain>
    </source>
</reference>
<evidence type="ECO:0000256" key="2">
    <source>
        <dbReference type="ARBA" id="ARBA00022670"/>
    </source>
</evidence>
<evidence type="ECO:0000313" key="8">
    <source>
        <dbReference type="EMBL" id="TDY49732.1"/>
    </source>
</evidence>
<dbReference type="InterPro" id="IPR001375">
    <property type="entry name" value="Peptidase_S9_cat"/>
</dbReference>
<dbReference type="Proteomes" id="UP000294581">
    <property type="component" value="Unassembled WGS sequence"/>
</dbReference>
<dbReference type="InterPro" id="IPR029058">
    <property type="entry name" value="AB_hydrolase_fold"/>
</dbReference>
<sequence>MMEAPKAKQIPHPHTLHGDTRPDDYYWLRDKSDPDVIAYLEAENEYYRSHVDKLSQITDHLYAEMVARIPESEQKVPVQGDAYFYYTRMEKSLQYPVHARKRAADRAQLAAANEEIILDLNELAGEGYLSVTEQRVSPDETKLAYLENRDGSDRYTLFVKNLTTGELLPDRIENVFIGDSVEWDATGSFLFYTTVDESQRPYRLWRHQLGDDPANDALLYEETDVTYTLSLAKSQSGRYLFLTSSTKTTTEVRYAPADRPLDPWIVFAARETDVEYSLEHWNDRLLVLTNRNRFNFSLFEHPIAPLNSTAMRELFPYDDSRYLLAVHPFREALVLEGRQGGLTQVWTYRDGSLQRLAWPEPLYSVHVSENRRYDTNEVLLIYESFLTPRTTYALHPLTGQLSVLQTAPISGPFDPDLYRQERIWATAEDGVQVPVSIVYKRDVLQGGPAPLLLYGYGSYGHNLDPAFMPQLLPMLDLGVVYAIGHVRGGSEMGRQWYENGKMLYKRNTFTDFIAVADDLIRRGYTTRSQLAADGRSAGGLLMGAVANLGGDRFAALSAGVPFVDVVTTMLDPTIPLTTLEWDEWGNPEDPEYYAYMKSYSPYDNVEPKPYPHLIVTTGINDPRVAYWEPAKWVARLRTTKTDDRILIMKTHMGAGHFGSSGRLGHIREQAEIYAFLLDKIGIRVH</sequence>
<evidence type="ECO:0000313" key="9">
    <source>
        <dbReference type="Proteomes" id="UP000294581"/>
    </source>
</evidence>
<dbReference type="GO" id="GO:0006508">
    <property type="term" value="P:proteolysis"/>
    <property type="evidence" value="ECO:0007669"/>
    <property type="project" value="UniProtKB-KW"/>
</dbReference>
<evidence type="ECO:0000259" key="6">
    <source>
        <dbReference type="Pfam" id="PF00326"/>
    </source>
</evidence>
<feature type="domain" description="Peptidase S9A N-terminal" evidence="7">
    <location>
        <begin position="5"/>
        <end position="405"/>
    </location>
</feature>
<keyword evidence="4" id="KW-0720">Serine protease</keyword>
<proteinExistence type="inferred from homology"/>
<keyword evidence="9" id="KW-1185">Reference proteome</keyword>
<dbReference type="InterPro" id="IPR051543">
    <property type="entry name" value="Serine_Peptidase_S9A"/>
</dbReference>
<organism evidence="8 9">
    <name type="scientific">Alicyclobacillus sacchari</name>
    <dbReference type="NCBI Taxonomy" id="392010"/>
    <lineage>
        <taxon>Bacteria</taxon>
        <taxon>Bacillati</taxon>
        <taxon>Bacillota</taxon>
        <taxon>Bacilli</taxon>
        <taxon>Bacillales</taxon>
        <taxon>Alicyclobacillaceae</taxon>
        <taxon>Alicyclobacillus</taxon>
    </lineage>
</organism>
<evidence type="ECO:0000256" key="4">
    <source>
        <dbReference type="ARBA" id="ARBA00022825"/>
    </source>
</evidence>
<dbReference type="InterPro" id="IPR023302">
    <property type="entry name" value="Pept_S9A_N"/>
</dbReference>
<evidence type="ECO:0000259" key="7">
    <source>
        <dbReference type="Pfam" id="PF02897"/>
    </source>
</evidence>
<evidence type="ECO:0000256" key="5">
    <source>
        <dbReference type="SAM" id="MobiDB-lite"/>
    </source>
</evidence>
<dbReference type="Pfam" id="PF02897">
    <property type="entry name" value="Peptidase_S9_N"/>
    <property type="match status" value="1"/>
</dbReference>
<dbReference type="AlphaFoldDB" id="A0A4R8LRL6"/>
<keyword evidence="2" id="KW-0645">Protease</keyword>
<comment type="similarity">
    <text evidence="1">Belongs to the peptidase S9A family.</text>
</comment>
<dbReference type="SUPFAM" id="SSF53474">
    <property type="entry name" value="alpha/beta-Hydrolases"/>
    <property type="match status" value="1"/>
</dbReference>
<feature type="domain" description="Peptidase S9 prolyl oligopeptidase catalytic" evidence="6">
    <location>
        <begin position="471"/>
        <end position="681"/>
    </location>
</feature>
<dbReference type="EMBL" id="SORF01000004">
    <property type="protein sequence ID" value="TDY49732.1"/>
    <property type="molecule type" value="Genomic_DNA"/>
</dbReference>
<dbReference type="GO" id="GO:0004252">
    <property type="term" value="F:serine-type endopeptidase activity"/>
    <property type="evidence" value="ECO:0007669"/>
    <property type="project" value="InterPro"/>
</dbReference>
<dbReference type="Gene3D" id="3.40.50.1820">
    <property type="entry name" value="alpha/beta hydrolase"/>
    <property type="match status" value="1"/>
</dbReference>
<dbReference type="Pfam" id="PF00326">
    <property type="entry name" value="Peptidase_S9"/>
    <property type="match status" value="1"/>
</dbReference>